<comment type="caution">
    <text evidence="1">The sequence shown here is derived from an EMBL/GenBank/DDBJ whole genome shotgun (WGS) entry which is preliminary data.</text>
</comment>
<protein>
    <submittedName>
        <fullName evidence="1">Uncharacterized protein</fullName>
    </submittedName>
</protein>
<reference evidence="1" key="1">
    <citation type="submission" date="2023-03" db="EMBL/GenBank/DDBJ databases">
        <title>Near-Complete genome sequence of Lipomyces tetrasporous NRRL Y-64009, an oleaginous yeast capable of growing on lignocellulosic hydrolysates.</title>
        <authorList>
            <consortium name="Lawrence Berkeley National Laboratory"/>
            <person name="Jagtap S.S."/>
            <person name="Liu J.-J."/>
            <person name="Walukiewicz H.E."/>
            <person name="Pangilinan J."/>
            <person name="Lipzen A."/>
            <person name="Ahrendt S."/>
            <person name="Koriabine M."/>
            <person name="Cobaugh K."/>
            <person name="Salamov A."/>
            <person name="Yoshinaga Y."/>
            <person name="Ng V."/>
            <person name="Daum C."/>
            <person name="Grigoriev I.V."/>
            <person name="Slininger P.J."/>
            <person name="Dien B.S."/>
            <person name="Jin Y.-S."/>
            <person name="Rao C.V."/>
        </authorList>
    </citation>
    <scope>NUCLEOTIDE SEQUENCE</scope>
    <source>
        <strain evidence="1">NRRL Y-64009</strain>
    </source>
</reference>
<gene>
    <name evidence="1" type="ORF">POJ06DRAFT_257354</name>
</gene>
<dbReference type="AlphaFoldDB" id="A0AAD7QNG5"/>
<evidence type="ECO:0000313" key="1">
    <source>
        <dbReference type="EMBL" id="KAJ8098555.1"/>
    </source>
</evidence>
<proteinExistence type="predicted"/>
<dbReference type="Proteomes" id="UP001217417">
    <property type="component" value="Unassembled WGS sequence"/>
</dbReference>
<keyword evidence="2" id="KW-1185">Reference proteome</keyword>
<organism evidence="1 2">
    <name type="scientific">Lipomyces tetrasporus</name>
    <dbReference type="NCBI Taxonomy" id="54092"/>
    <lineage>
        <taxon>Eukaryota</taxon>
        <taxon>Fungi</taxon>
        <taxon>Dikarya</taxon>
        <taxon>Ascomycota</taxon>
        <taxon>Saccharomycotina</taxon>
        <taxon>Lipomycetes</taxon>
        <taxon>Lipomycetales</taxon>
        <taxon>Lipomycetaceae</taxon>
        <taxon>Lipomyces</taxon>
    </lineage>
</organism>
<dbReference type="EMBL" id="JARPMG010000008">
    <property type="protein sequence ID" value="KAJ8098555.1"/>
    <property type="molecule type" value="Genomic_DNA"/>
</dbReference>
<evidence type="ECO:0000313" key="2">
    <source>
        <dbReference type="Proteomes" id="UP001217417"/>
    </source>
</evidence>
<name>A0AAD7QNG5_9ASCO</name>
<sequence length="96" mass="11094">MCTDGRKRYPEISVNGEVIYVNDGGTRTSTVHSDDAARLFLLAAKRRMLKRSGNWDGNSENRGSSKILERVHIKRWLRSCGRVVLDILPMFMQYEY</sequence>
<dbReference type="RefSeq" id="XP_056042005.1">
    <property type="nucleotide sequence ID" value="XM_056188138.1"/>
</dbReference>
<accession>A0AAD7QNG5</accession>
<dbReference type="GeneID" id="80883304"/>